<keyword evidence="6 10" id="KW-0812">Transmembrane</keyword>
<feature type="transmembrane region" description="Helical" evidence="10">
    <location>
        <begin position="253"/>
        <end position="274"/>
    </location>
</feature>
<keyword evidence="13" id="KW-1185">Reference proteome</keyword>
<organism evidence="12 13">
    <name type="scientific">Rhizocola hellebori</name>
    <dbReference type="NCBI Taxonomy" id="1392758"/>
    <lineage>
        <taxon>Bacteria</taxon>
        <taxon>Bacillati</taxon>
        <taxon>Actinomycetota</taxon>
        <taxon>Actinomycetes</taxon>
        <taxon>Micromonosporales</taxon>
        <taxon>Micromonosporaceae</taxon>
        <taxon>Rhizocola</taxon>
    </lineage>
</organism>
<feature type="region of interest" description="Disordered" evidence="9">
    <location>
        <begin position="394"/>
        <end position="413"/>
    </location>
</feature>
<evidence type="ECO:0000259" key="11">
    <source>
        <dbReference type="PROSITE" id="PS51103"/>
    </source>
</evidence>
<dbReference type="InterPro" id="IPR013013">
    <property type="entry name" value="PTS_EIIC_1"/>
</dbReference>
<evidence type="ECO:0000256" key="3">
    <source>
        <dbReference type="ARBA" id="ARBA00022475"/>
    </source>
</evidence>
<sequence>MTTLVAAPEPRVRRGSAVFGVLQRIGRSLMMPIAVLPIAGLFQRFGQADIANRLGVSANNAVSQVLLQAGNAIFDHLPLLFAVGVAIGFARKSDGSTALAAVVGFLVFDAVYTVVAGYDKVNGAIVSMGVLGGILMGITTALLYERFHRTKLPSYLGFFGGRRLVPILAGCAALVNGVLFGLIWPFLGRGFNAMGNWIVANDTLGAGVYGVVNRLLVPTGLHHIPNSLVWFTFGEYDGKTGDLNRFFAGDPTAGGFMTGFFPIMMFALPAACLAMIHTARPERRKAIAGLLGSAALTSFLTGITEPIEFAFVFVAPLLYVVHAILTGLSMVIMNALGARDGFTFSAGFIDWGLNFFGANHEKPWLVFLVGAVYGVLYYTIFRFMILRFDLKTPGREPEEESPEVLGDHAGERT</sequence>
<proteinExistence type="predicted"/>
<evidence type="ECO:0000256" key="5">
    <source>
        <dbReference type="ARBA" id="ARBA00022683"/>
    </source>
</evidence>
<dbReference type="EMBL" id="BONY01000153">
    <property type="protein sequence ID" value="GIH11667.1"/>
    <property type="molecule type" value="Genomic_DNA"/>
</dbReference>
<feature type="transmembrane region" description="Helical" evidence="10">
    <location>
        <begin position="309"/>
        <end position="329"/>
    </location>
</feature>
<feature type="transmembrane region" description="Helical" evidence="10">
    <location>
        <begin position="164"/>
        <end position="187"/>
    </location>
</feature>
<dbReference type="GO" id="GO:0009401">
    <property type="term" value="P:phosphoenolpyruvate-dependent sugar phosphotransferase system"/>
    <property type="evidence" value="ECO:0007669"/>
    <property type="project" value="UniProtKB-KW"/>
</dbReference>
<feature type="transmembrane region" description="Helical" evidence="10">
    <location>
        <begin position="124"/>
        <end position="144"/>
    </location>
</feature>
<evidence type="ECO:0000256" key="7">
    <source>
        <dbReference type="ARBA" id="ARBA00022989"/>
    </source>
</evidence>
<name>A0A8J3VMH0_9ACTN</name>
<evidence type="ECO:0000256" key="9">
    <source>
        <dbReference type="SAM" id="MobiDB-lite"/>
    </source>
</evidence>
<dbReference type="InterPro" id="IPR050429">
    <property type="entry name" value="PTS_Glucose_EIICBA"/>
</dbReference>
<evidence type="ECO:0000313" key="12">
    <source>
        <dbReference type="EMBL" id="GIH11667.1"/>
    </source>
</evidence>
<dbReference type="GO" id="GO:0005886">
    <property type="term" value="C:plasma membrane"/>
    <property type="evidence" value="ECO:0007669"/>
    <property type="project" value="UniProtKB-SubCell"/>
</dbReference>
<feature type="transmembrane region" description="Helical" evidence="10">
    <location>
        <begin position="66"/>
        <end position="90"/>
    </location>
</feature>
<dbReference type="PANTHER" id="PTHR30009">
    <property type="entry name" value="CYTOCHROME C-TYPE SYNTHESIS PROTEIN AND PTS TRANSMEMBRANE COMPONENT"/>
    <property type="match status" value="1"/>
</dbReference>
<comment type="subcellular location">
    <subcellularLocation>
        <location evidence="1">Cell membrane</location>
        <topology evidence="1">Multi-pass membrane protein</topology>
    </subcellularLocation>
</comment>
<evidence type="ECO:0000256" key="2">
    <source>
        <dbReference type="ARBA" id="ARBA00022448"/>
    </source>
</evidence>
<reference evidence="12" key="1">
    <citation type="submission" date="2021-01" db="EMBL/GenBank/DDBJ databases">
        <title>Whole genome shotgun sequence of Rhizocola hellebori NBRC 109834.</title>
        <authorList>
            <person name="Komaki H."/>
            <person name="Tamura T."/>
        </authorList>
    </citation>
    <scope>NUCLEOTIDE SEQUENCE</scope>
    <source>
        <strain evidence="12">NBRC 109834</strain>
    </source>
</reference>
<keyword evidence="8 10" id="KW-0472">Membrane</keyword>
<dbReference type="AlphaFoldDB" id="A0A8J3VMH0"/>
<accession>A0A8J3VMH0</accession>
<dbReference type="RefSeq" id="WP_239124568.1">
    <property type="nucleotide sequence ID" value="NZ_BONY01000153.1"/>
</dbReference>
<keyword evidence="5" id="KW-0598">Phosphotransferase system</keyword>
<dbReference type="Proteomes" id="UP000612899">
    <property type="component" value="Unassembled WGS sequence"/>
</dbReference>
<keyword evidence="3" id="KW-1003">Cell membrane</keyword>
<dbReference type="GO" id="GO:0015764">
    <property type="term" value="P:N-acetylglucosamine transport"/>
    <property type="evidence" value="ECO:0007669"/>
    <property type="project" value="TreeGrafter"/>
</dbReference>
<comment type="caution">
    <text evidence="12">The sequence shown here is derived from an EMBL/GenBank/DDBJ whole genome shotgun (WGS) entry which is preliminary data.</text>
</comment>
<keyword evidence="4 12" id="KW-0762">Sugar transport</keyword>
<evidence type="ECO:0000256" key="4">
    <source>
        <dbReference type="ARBA" id="ARBA00022597"/>
    </source>
</evidence>
<protein>
    <submittedName>
        <fullName evidence="12">PTS sugar transporter subunit IIA</fullName>
    </submittedName>
</protein>
<dbReference type="PROSITE" id="PS51103">
    <property type="entry name" value="PTS_EIIC_TYPE_1"/>
    <property type="match status" value="1"/>
</dbReference>
<dbReference type="InterPro" id="IPR003352">
    <property type="entry name" value="PTS_EIIC"/>
</dbReference>
<evidence type="ECO:0000256" key="6">
    <source>
        <dbReference type="ARBA" id="ARBA00022692"/>
    </source>
</evidence>
<evidence type="ECO:0000256" key="8">
    <source>
        <dbReference type="ARBA" id="ARBA00023136"/>
    </source>
</evidence>
<dbReference type="GO" id="GO:0008982">
    <property type="term" value="F:protein-N(PI)-phosphohistidine-sugar phosphotransferase activity"/>
    <property type="evidence" value="ECO:0007669"/>
    <property type="project" value="InterPro"/>
</dbReference>
<feature type="domain" description="PTS EIIC type-1" evidence="11">
    <location>
        <begin position="16"/>
        <end position="397"/>
    </location>
</feature>
<dbReference type="PANTHER" id="PTHR30009:SF4">
    <property type="entry name" value="PTS SYSTEM N-ACETYLGLUCOSAMINE-SPECIFIC EIICBA COMPONENT"/>
    <property type="match status" value="1"/>
</dbReference>
<feature type="transmembrane region" description="Helical" evidence="10">
    <location>
        <begin position="29"/>
        <end position="46"/>
    </location>
</feature>
<evidence type="ECO:0000313" key="13">
    <source>
        <dbReference type="Proteomes" id="UP000612899"/>
    </source>
</evidence>
<dbReference type="GO" id="GO:0090563">
    <property type="term" value="F:protein-phosphocysteine-sugar phosphotransferase activity"/>
    <property type="evidence" value="ECO:0007669"/>
    <property type="project" value="TreeGrafter"/>
</dbReference>
<keyword evidence="7 10" id="KW-1133">Transmembrane helix</keyword>
<feature type="transmembrane region" description="Helical" evidence="10">
    <location>
        <begin position="364"/>
        <end position="385"/>
    </location>
</feature>
<gene>
    <name evidence="12" type="ORF">Rhe02_97340</name>
</gene>
<dbReference type="Pfam" id="PF02378">
    <property type="entry name" value="PTS_EIIC"/>
    <property type="match status" value="1"/>
</dbReference>
<keyword evidence="2" id="KW-0813">Transport</keyword>
<evidence type="ECO:0000256" key="10">
    <source>
        <dbReference type="SAM" id="Phobius"/>
    </source>
</evidence>
<feature type="transmembrane region" description="Helical" evidence="10">
    <location>
        <begin position="97"/>
        <end position="118"/>
    </location>
</feature>
<evidence type="ECO:0000256" key="1">
    <source>
        <dbReference type="ARBA" id="ARBA00004651"/>
    </source>
</evidence>